<dbReference type="EMBL" id="NIOJ01000009">
    <property type="protein sequence ID" value="PNU00571.1"/>
    <property type="molecule type" value="Genomic_DNA"/>
</dbReference>
<reference evidence="2 3" key="1">
    <citation type="submission" date="2017-06" db="EMBL/GenBank/DDBJ databases">
        <title>Investigating the central metabolism of Clostridium thermosuccinogenes.</title>
        <authorList>
            <person name="Koendjbiharie J.G."/>
            <person name="van Kranenburg R."/>
        </authorList>
    </citation>
    <scope>NUCLEOTIDE SEQUENCE [LARGE SCALE GENOMIC DNA]</scope>
    <source>
        <strain evidence="2 3">DSM 5806</strain>
    </source>
</reference>
<dbReference type="PANTHER" id="PTHR30399">
    <property type="entry name" value="UNCHARACTERIZED PROTEIN YGJP"/>
    <property type="match status" value="1"/>
</dbReference>
<dbReference type="Pfam" id="PF01863">
    <property type="entry name" value="YgjP-like"/>
    <property type="match status" value="1"/>
</dbReference>
<feature type="domain" description="YgjP-like metallopeptidase" evidence="1">
    <location>
        <begin position="25"/>
        <end position="236"/>
    </location>
</feature>
<dbReference type="AlphaFoldDB" id="A0A2K2FP65"/>
<dbReference type="Gene3D" id="3.30.2010.10">
    <property type="entry name" value="Metalloproteases ('zincins'), catalytic domain"/>
    <property type="match status" value="1"/>
</dbReference>
<dbReference type="InterPro" id="IPR002725">
    <property type="entry name" value="YgjP-like_metallopeptidase"/>
</dbReference>
<protein>
    <recommendedName>
        <fullName evidence="1">YgjP-like metallopeptidase domain-containing protein</fullName>
    </recommendedName>
</protein>
<proteinExistence type="predicted"/>
<evidence type="ECO:0000313" key="3">
    <source>
        <dbReference type="Proteomes" id="UP000236151"/>
    </source>
</evidence>
<dbReference type="PANTHER" id="PTHR30399:SF1">
    <property type="entry name" value="UTP PYROPHOSPHATASE"/>
    <property type="match status" value="1"/>
</dbReference>
<sequence>MKSKKYFVEIEDNKVAYTVVKTRRKTIGITVDMNGEVKVSAPLRISEKQIREIVQEKAGWIIKKVNEAIERNSNIVPRQFVSGEKFLYLGEEYTLEVVEKDSGKAKVLMQEDTMTVYISRGLSGESRKQAIKEAIMKWYRQRFAEVAKERIDKYSLQLKVAPCRVMIKNQKTRWGSCSKKGNINLNWRLIMTPLHVIDYVVVHELCHLKVMNHSKDFWSLVESIQPNYSECRKWLKVNGSRLGL</sequence>
<organism evidence="2 3">
    <name type="scientific">Clostridium thermosuccinogenes</name>
    <dbReference type="NCBI Taxonomy" id="84032"/>
    <lineage>
        <taxon>Bacteria</taxon>
        <taxon>Bacillati</taxon>
        <taxon>Bacillota</taxon>
        <taxon>Clostridia</taxon>
        <taxon>Eubacteriales</taxon>
        <taxon>Clostridiaceae</taxon>
        <taxon>Clostridium</taxon>
    </lineage>
</organism>
<dbReference type="OrthoDB" id="9811177at2"/>
<accession>A0A2K2FP65</accession>
<dbReference type="KEGG" id="cthd:CDO33_10065"/>
<evidence type="ECO:0000259" key="1">
    <source>
        <dbReference type="Pfam" id="PF01863"/>
    </source>
</evidence>
<evidence type="ECO:0000313" key="2">
    <source>
        <dbReference type="EMBL" id="PNU00571.1"/>
    </source>
</evidence>
<dbReference type="RefSeq" id="WP_103080762.1">
    <property type="nucleotide sequence ID" value="NZ_CP021850.1"/>
</dbReference>
<keyword evidence="3" id="KW-1185">Reference proteome</keyword>
<name>A0A2K2FP65_9CLOT</name>
<dbReference type="Proteomes" id="UP000236151">
    <property type="component" value="Unassembled WGS sequence"/>
</dbReference>
<comment type="caution">
    <text evidence="2">The sequence shown here is derived from an EMBL/GenBank/DDBJ whole genome shotgun (WGS) entry which is preliminary data.</text>
</comment>
<dbReference type="CDD" id="cd07344">
    <property type="entry name" value="M48_yhfN_like"/>
    <property type="match status" value="1"/>
</dbReference>
<gene>
    <name evidence="2" type="ORF">CDQ84_05670</name>
</gene>
<dbReference type="InterPro" id="IPR053136">
    <property type="entry name" value="UTP_pyrophosphatase-like"/>
</dbReference>